<dbReference type="RefSeq" id="WP_166283717.1">
    <property type="nucleotide sequence ID" value="NZ_JAANNP010000027.1"/>
</dbReference>
<dbReference type="SUPFAM" id="SSF52091">
    <property type="entry name" value="SpoIIaa-like"/>
    <property type="match status" value="1"/>
</dbReference>
<dbReference type="Proteomes" id="UP000800981">
    <property type="component" value="Unassembled WGS sequence"/>
</dbReference>
<dbReference type="InterPro" id="IPR036513">
    <property type="entry name" value="STAS_dom_sf"/>
</dbReference>
<dbReference type="InterPro" id="IPR002645">
    <property type="entry name" value="STAS_dom"/>
</dbReference>
<dbReference type="EMBL" id="JAANNP010000027">
    <property type="protein sequence ID" value="NHC15375.1"/>
    <property type="molecule type" value="Genomic_DNA"/>
</dbReference>
<evidence type="ECO:0000259" key="3">
    <source>
        <dbReference type="PROSITE" id="PS50801"/>
    </source>
</evidence>
<organism evidence="4 5">
    <name type="scientific">Motilibacter deserti</name>
    <dbReference type="NCBI Taxonomy" id="2714956"/>
    <lineage>
        <taxon>Bacteria</taxon>
        <taxon>Bacillati</taxon>
        <taxon>Actinomycetota</taxon>
        <taxon>Actinomycetes</taxon>
        <taxon>Motilibacterales</taxon>
        <taxon>Motilibacteraceae</taxon>
        <taxon>Motilibacter</taxon>
    </lineage>
</organism>
<evidence type="ECO:0000256" key="2">
    <source>
        <dbReference type="RuleBase" id="RU003749"/>
    </source>
</evidence>
<comment type="caution">
    <text evidence="4">The sequence shown here is derived from an EMBL/GenBank/DDBJ whole genome shotgun (WGS) entry which is preliminary data.</text>
</comment>
<dbReference type="CDD" id="cd07043">
    <property type="entry name" value="STAS_anti-anti-sigma_factors"/>
    <property type="match status" value="1"/>
</dbReference>
<keyword evidence="5" id="KW-1185">Reference proteome</keyword>
<dbReference type="InterPro" id="IPR003658">
    <property type="entry name" value="Anti-sigma_ant"/>
</dbReference>
<reference evidence="4 5" key="1">
    <citation type="submission" date="2020-03" db="EMBL/GenBank/DDBJ databases">
        <title>Two novel Motilibacter sp.</title>
        <authorList>
            <person name="Liu S."/>
        </authorList>
    </citation>
    <scope>NUCLEOTIDE SEQUENCE [LARGE SCALE GENOMIC DNA]</scope>
    <source>
        <strain evidence="4 5">E257</strain>
    </source>
</reference>
<dbReference type="NCBIfam" id="TIGR00377">
    <property type="entry name" value="ant_ant_sig"/>
    <property type="match status" value="1"/>
</dbReference>
<evidence type="ECO:0000313" key="5">
    <source>
        <dbReference type="Proteomes" id="UP000800981"/>
    </source>
</evidence>
<dbReference type="PANTHER" id="PTHR33495">
    <property type="entry name" value="ANTI-SIGMA FACTOR ANTAGONIST TM_1081-RELATED-RELATED"/>
    <property type="match status" value="1"/>
</dbReference>
<name>A0ABX0H065_9ACTN</name>
<protein>
    <recommendedName>
        <fullName evidence="2">Anti-sigma factor antagonist</fullName>
    </recommendedName>
</protein>
<dbReference type="Gene3D" id="3.30.750.24">
    <property type="entry name" value="STAS domain"/>
    <property type="match status" value="1"/>
</dbReference>
<evidence type="ECO:0000313" key="4">
    <source>
        <dbReference type="EMBL" id="NHC15375.1"/>
    </source>
</evidence>
<proteinExistence type="inferred from homology"/>
<dbReference type="PANTHER" id="PTHR33495:SF2">
    <property type="entry name" value="ANTI-SIGMA FACTOR ANTAGONIST TM_1081-RELATED"/>
    <property type="match status" value="1"/>
</dbReference>
<comment type="similarity">
    <text evidence="1 2">Belongs to the anti-sigma-factor antagonist family.</text>
</comment>
<sequence length="107" mass="11267">MDLRVQHGLDGRTIVAPTGDLDLETSPQLRIELLGLIDDGCLDLLLDLRDVPFLDSAALGVLVAARHRVTELGGALVLGNAGPDLVKLFHVSGMDRVFELASSGPAA</sequence>
<dbReference type="PROSITE" id="PS50801">
    <property type="entry name" value="STAS"/>
    <property type="match status" value="1"/>
</dbReference>
<gene>
    <name evidence="4" type="ORF">G9H71_16460</name>
</gene>
<dbReference type="Pfam" id="PF01740">
    <property type="entry name" value="STAS"/>
    <property type="match status" value="1"/>
</dbReference>
<feature type="domain" description="STAS" evidence="3">
    <location>
        <begin position="10"/>
        <end position="107"/>
    </location>
</feature>
<evidence type="ECO:0000256" key="1">
    <source>
        <dbReference type="ARBA" id="ARBA00009013"/>
    </source>
</evidence>
<accession>A0ABX0H065</accession>